<gene>
    <name evidence="1" type="ORF">AAFF_G00382140</name>
</gene>
<accession>A0AAD7T8E9</accession>
<comment type="caution">
    <text evidence="1">The sequence shown here is derived from an EMBL/GenBank/DDBJ whole genome shotgun (WGS) entry which is preliminary data.</text>
</comment>
<dbReference type="PANTHER" id="PTHR47018:SF1">
    <property type="entry name" value="TESMIN_TSO1-LIKE CXC DOMAIN-CONTAINING PROTEIN"/>
    <property type="match status" value="1"/>
</dbReference>
<evidence type="ECO:0000313" key="2">
    <source>
        <dbReference type="Proteomes" id="UP001221898"/>
    </source>
</evidence>
<keyword evidence="2" id="KW-1185">Reference proteome</keyword>
<name>A0AAD7T8E9_9TELE</name>
<organism evidence="1 2">
    <name type="scientific">Aldrovandia affinis</name>
    <dbReference type="NCBI Taxonomy" id="143900"/>
    <lineage>
        <taxon>Eukaryota</taxon>
        <taxon>Metazoa</taxon>
        <taxon>Chordata</taxon>
        <taxon>Craniata</taxon>
        <taxon>Vertebrata</taxon>
        <taxon>Euteleostomi</taxon>
        <taxon>Actinopterygii</taxon>
        <taxon>Neopterygii</taxon>
        <taxon>Teleostei</taxon>
        <taxon>Notacanthiformes</taxon>
        <taxon>Halosauridae</taxon>
        <taxon>Aldrovandia</taxon>
    </lineage>
</organism>
<sequence length="478" mass="54090">MVATEAKYHTKCLVRLYNRERKANLEGINDNGKGQAASASDIVFAELVLYIDETRQDEETASVFKLAELAQLYNSRMEQLGVEVDGRVHTTRLKERLLAEFPDMRSYSKGREVLMAFEVDVSTALAKACADRSLPVLIGPVAGCSKTIDRLPEYYTEVPPVSSNIKVSQVPETRIKSLTRDGFSWHNKEEYKWLDNAREVVENKTTADDHAMNTSWAAFHASRQPPGIRVTSSTALLPLFQESAHTVAMIKHSLDVVSKAVEHLNPGQSPVVTFDQPLYALAKQIQFKWPEKYGEDKLVVMFGGLHIEMAVLKMLGNWLQGSGWVEALVQADISSPGTADSFLKAAHVSRTRRAHQITAAALNVLQHRAYDNYCQTQTDGVPLVFEAWCSQRAENIPQFQYWSIVLELELLMLVFVRSLREASFTMYLDTLTELAKWFHAMDHTHYARWIPVHLRDMAELPRAHPRIDHELFGLSFLS</sequence>
<dbReference type="PANTHER" id="PTHR47018">
    <property type="entry name" value="CXC DOMAIN-CONTAINING PROTEIN-RELATED"/>
    <property type="match status" value="1"/>
</dbReference>
<dbReference type="EMBL" id="JAINUG010000007">
    <property type="protein sequence ID" value="KAJ8416192.1"/>
    <property type="molecule type" value="Genomic_DNA"/>
</dbReference>
<dbReference type="AlphaFoldDB" id="A0AAD7T8E9"/>
<protein>
    <submittedName>
        <fullName evidence="1">Uncharacterized protein</fullName>
    </submittedName>
</protein>
<evidence type="ECO:0000313" key="1">
    <source>
        <dbReference type="EMBL" id="KAJ8416192.1"/>
    </source>
</evidence>
<proteinExistence type="predicted"/>
<reference evidence="1" key="1">
    <citation type="journal article" date="2023" name="Science">
        <title>Genome structures resolve the early diversification of teleost fishes.</title>
        <authorList>
            <person name="Parey E."/>
            <person name="Louis A."/>
            <person name="Montfort J."/>
            <person name="Bouchez O."/>
            <person name="Roques C."/>
            <person name="Iampietro C."/>
            <person name="Lluch J."/>
            <person name="Castinel A."/>
            <person name="Donnadieu C."/>
            <person name="Desvignes T."/>
            <person name="Floi Bucao C."/>
            <person name="Jouanno E."/>
            <person name="Wen M."/>
            <person name="Mejri S."/>
            <person name="Dirks R."/>
            <person name="Jansen H."/>
            <person name="Henkel C."/>
            <person name="Chen W.J."/>
            <person name="Zahm M."/>
            <person name="Cabau C."/>
            <person name="Klopp C."/>
            <person name="Thompson A.W."/>
            <person name="Robinson-Rechavi M."/>
            <person name="Braasch I."/>
            <person name="Lecointre G."/>
            <person name="Bobe J."/>
            <person name="Postlethwait J.H."/>
            <person name="Berthelot C."/>
            <person name="Roest Crollius H."/>
            <person name="Guiguen Y."/>
        </authorList>
    </citation>
    <scope>NUCLEOTIDE SEQUENCE</scope>
    <source>
        <strain evidence="1">NC1722</strain>
    </source>
</reference>
<dbReference type="Proteomes" id="UP001221898">
    <property type="component" value="Unassembled WGS sequence"/>
</dbReference>